<protein>
    <submittedName>
        <fullName evidence="2">Uncharacterized protein</fullName>
    </submittedName>
</protein>
<reference evidence="2" key="2">
    <citation type="journal article" date="2023" name="Proc. Natl. Acad. Sci. U.S.A.">
        <title>A global phylogenomic analysis of the shiitake genus Lentinula.</title>
        <authorList>
            <person name="Sierra-Patev S."/>
            <person name="Min B."/>
            <person name="Naranjo-Ortiz M."/>
            <person name="Looney B."/>
            <person name="Konkel Z."/>
            <person name="Slot J.C."/>
            <person name="Sakamoto Y."/>
            <person name="Steenwyk J.L."/>
            <person name="Rokas A."/>
            <person name="Carro J."/>
            <person name="Camarero S."/>
            <person name="Ferreira P."/>
            <person name="Molpeceres G."/>
            <person name="Ruiz-Duenas F.J."/>
            <person name="Serrano A."/>
            <person name="Henrissat B."/>
            <person name="Drula E."/>
            <person name="Hughes K.W."/>
            <person name="Mata J.L."/>
            <person name="Ishikawa N.K."/>
            <person name="Vargas-Isla R."/>
            <person name="Ushijima S."/>
            <person name="Smith C.A."/>
            <person name="Donoghue J."/>
            <person name="Ahrendt S."/>
            <person name="Andreopoulos W."/>
            <person name="He G."/>
            <person name="LaButti K."/>
            <person name="Lipzen A."/>
            <person name="Ng V."/>
            <person name="Riley R."/>
            <person name="Sandor L."/>
            <person name="Barry K."/>
            <person name="Martinez A.T."/>
            <person name="Xiao Y."/>
            <person name="Gibbons J.G."/>
            <person name="Terashima K."/>
            <person name="Grigoriev I.V."/>
            <person name="Hibbett D."/>
        </authorList>
    </citation>
    <scope>NUCLEOTIDE SEQUENCE</scope>
    <source>
        <strain evidence="2">Sp2 HRB7682 ss15</strain>
    </source>
</reference>
<dbReference type="AlphaFoldDB" id="A0A9W9AXL7"/>
<comment type="caution">
    <text evidence="2">The sequence shown here is derived from an EMBL/GenBank/DDBJ whole genome shotgun (WGS) entry which is preliminary data.</text>
</comment>
<reference evidence="2" key="1">
    <citation type="submission" date="2022-08" db="EMBL/GenBank/DDBJ databases">
        <authorList>
            <consortium name="DOE Joint Genome Institute"/>
            <person name="Min B."/>
            <person name="Riley R."/>
            <person name="Sierra-Patev S."/>
            <person name="Naranjo-Ortiz M."/>
            <person name="Looney B."/>
            <person name="Konkel Z."/>
            <person name="Slot J.C."/>
            <person name="Sakamoto Y."/>
            <person name="Steenwyk J.L."/>
            <person name="Rokas A."/>
            <person name="Carro J."/>
            <person name="Camarero S."/>
            <person name="Ferreira P."/>
            <person name="Molpeceres G."/>
            <person name="Ruiz-Duenas F.J."/>
            <person name="Serrano A."/>
            <person name="Henrissat B."/>
            <person name="Drula E."/>
            <person name="Hughes K.W."/>
            <person name="Mata J.L."/>
            <person name="Ishikawa N.K."/>
            <person name="Vargas-Isla R."/>
            <person name="Ushijima S."/>
            <person name="Smith C.A."/>
            <person name="Ahrendt S."/>
            <person name="Andreopoulos W."/>
            <person name="He G."/>
            <person name="Labutti K."/>
            <person name="Lipzen A."/>
            <person name="Ng V."/>
            <person name="Sandor L."/>
            <person name="Barry K."/>
            <person name="Martinez A.T."/>
            <person name="Xiao Y."/>
            <person name="Gibbons J.G."/>
            <person name="Terashima K."/>
            <person name="Hibbett D.S."/>
            <person name="Grigoriev I.V."/>
        </authorList>
    </citation>
    <scope>NUCLEOTIDE SEQUENCE</scope>
    <source>
        <strain evidence="2">Sp2 HRB7682 ss15</strain>
    </source>
</reference>
<organism evidence="2 3">
    <name type="scientific">Lentinula lateritia</name>
    <dbReference type="NCBI Taxonomy" id="40482"/>
    <lineage>
        <taxon>Eukaryota</taxon>
        <taxon>Fungi</taxon>
        <taxon>Dikarya</taxon>
        <taxon>Basidiomycota</taxon>
        <taxon>Agaricomycotina</taxon>
        <taxon>Agaricomycetes</taxon>
        <taxon>Agaricomycetidae</taxon>
        <taxon>Agaricales</taxon>
        <taxon>Marasmiineae</taxon>
        <taxon>Omphalotaceae</taxon>
        <taxon>Lentinula</taxon>
    </lineage>
</organism>
<dbReference type="EMBL" id="JANVFS010000005">
    <property type="protein sequence ID" value="KAJ4492057.1"/>
    <property type="molecule type" value="Genomic_DNA"/>
</dbReference>
<feature type="compositionally biased region" description="Polar residues" evidence="1">
    <location>
        <begin position="100"/>
        <end position="112"/>
    </location>
</feature>
<dbReference type="Proteomes" id="UP001150238">
    <property type="component" value="Unassembled WGS sequence"/>
</dbReference>
<feature type="region of interest" description="Disordered" evidence="1">
    <location>
        <begin position="1"/>
        <end position="43"/>
    </location>
</feature>
<name>A0A9W9AXL7_9AGAR</name>
<accession>A0A9W9AXL7</accession>
<sequence length="130" mass="15126">MRSYREYREDREMTVRGSPPSNMRSVDVSISSPPRRPYSAGLPGRNQSEKFILYIKYTRRYSAEAHRRARIRESPWSSWRTTTRCPESIPPATLKRILSPRSTNNPKSPSSSHRSHATIPRRRIRDVPGC</sequence>
<proteinExistence type="predicted"/>
<gene>
    <name evidence="2" type="ORF">C8J55DRAFT_502854</name>
</gene>
<feature type="compositionally biased region" description="Basic and acidic residues" evidence="1">
    <location>
        <begin position="1"/>
        <end position="14"/>
    </location>
</feature>
<evidence type="ECO:0000313" key="3">
    <source>
        <dbReference type="Proteomes" id="UP001150238"/>
    </source>
</evidence>
<feature type="compositionally biased region" description="Polar residues" evidence="1">
    <location>
        <begin position="19"/>
        <end position="32"/>
    </location>
</feature>
<feature type="region of interest" description="Disordered" evidence="1">
    <location>
        <begin position="80"/>
        <end position="130"/>
    </location>
</feature>
<feature type="compositionally biased region" description="Basic residues" evidence="1">
    <location>
        <begin position="113"/>
        <end position="124"/>
    </location>
</feature>
<evidence type="ECO:0000313" key="2">
    <source>
        <dbReference type="EMBL" id="KAJ4492057.1"/>
    </source>
</evidence>
<evidence type="ECO:0000256" key="1">
    <source>
        <dbReference type="SAM" id="MobiDB-lite"/>
    </source>
</evidence>